<keyword evidence="2" id="KW-1185">Reference proteome</keyword>
<feature type="non-terminal residue" evidence="1">
    <location>
        <position position="175"/>
    </location>
</feature>
<dbReference type="EMBL" id="KZ678182">
    <property type="protein sequence ID" value="PSN58881.1"/>
    <property type="molecule type" value="Genomic_DNA"/>
</dbReference>
<dbReference type="OrthoDB" id="2342176at2759"/>
<proteinExistence type="predicted"/>
<organism evidence="1 2">
    <name type="scientific">Corynespora cassiicola Philippines</name>
    <dbReference type="NCBI Taxonomy" id="1448308"/>
    <lineage>
        <taxon>Eukaryota</taxon>
        <taxon>Fungi</taxon>
        <taxon>Dikarya</taxon>
        <taxon>Ascomycota</taxon>
        <taxon>Pezizomycotina</taxon>
        <taxon>Dothideomycetes</taxon>
        <taxon>Pleosporomycetidae</taxon>
        <taxon>Pleosporales</taxon>
        <taxon>Corynesporascaceae</taxon>
        <taxon>Corynespora</taxon>
    </lineage>
</organism>
<dbReference type="Proteomes" id="UP000240883">
    <property type="component" value="Unassembled WGS sequence"/>
</dbReference>
<evidence type="ECO:0000313" key="1">
    <source>
        <dbReference type="EMBL" id="PSN58881.1"/>
    </source>
</evidence>
<evidence type="ECO:0000313" key="2">
    <source>
        <dbReference type="Proteomes" id="UP000240883"/>
    </source>
</evidence>
<dbReference type="Gene3D" id="2.70.50.70">
    <property type="match status" value="1"/>
</dbReference>
<accession>A0A2T2N0C2</accession>
<gene>
    <name evidence="1" type="ORF">BS50DRAFT_445638</name>
</gene>
<dbReference type="STRING" id="1448308.A0A2T2N0C2"/>
<reference evidence="1 2" key="1">
    <citation type="journal article" date="2018" name="Front. Microbiol.">
        <title>Genome-Wide Analysis of Corynespora cassiicola Leaf Fall Disease Putative Effectors.</title>
        <authorList>
            <person name="Lopez D."/>
            <person name="Ribeiro S."/>
            <person name="Label P."/>
            <person name="Fumanal B."/>
            <person name="Venisse J.S."/>
            <person name="Kohler A."/>
            <person name="de Oliveira R.R."/>
            <person name="Labutti K."/>
            <person name="Lipzen A."/>
            <person name="Lail K."/>
            <person name="Bauer D."/>
            <person name="Ohm R.A."/>
            <person name="Barry K.W."/>
            <person name="Spatafora J."/>
            <person name="Grigoriev I.V."/>
            <person name="Martin F.M."/>
            <person name="Pujade-Renaud V."/>
        </authorList>
    </citation>
    <scope>NUCLEOTIDE SEQUENCE [LARGE SCALE GENOMIC DNA]</scope>
    <source>
        <strain evidence="1 2">Philippines</strain>
    </source>
</reference>
<dbReference type="AlphaFoldDB" id="A0A2T2N0C2"/>
<dbReference type="PANTHER" id="PTHR36182:SF1">
    <property type="entry name" value="PROTEIN, PUTATIVE (AFU_ORTHOLOGUE AFUA_6G10930)-RELATED"/>
    <property type="match status" value="1"/>
</dbReference>
<sequence length="175" mass="18821">LSLLALAGVGCTHMHLHHPPTLKGDNNPHTQGKPDPTLNFPYGCCGQKALGVCHGHLDLIGTDEGKPVVTWTAGQQVNFTLSGRAIERTEENPSGGTHYGGSCQVGFSIDGGRTFRVATTWHGNCPLRHGGTDPASQLFTFTIPADIPSGERVVFAWTWINREQEFNMNCASVTI</sequence>
<name>A0A2T2N0C2_CORCC</name>
<evidence type="ECO:0008006" key="3">
    <source>
        <dbReference type="Google" id="ProtNLM"/>
    </source>
</evidence>
<protein>
    <recommendedName>
        <fullName evidence="3">Lytic polysaccharide monooxygenase</fullName>
    </recommendedName>
</protein>
<dbReference type="PANTHER" id="PTHR36182">
    <property type="entry name" value="PROTEIN, PUTATIVE (AFU_ORTHOLOGUE AFUA_6G10930)-RELATED"/>
    <property type="match status" value="1"/>
</dbReference>
<feature type="non-terminal residue" evidence="1">
    <location>
        <position position="1"/>
    </location>
</feature>